<proteinExistence type="predicted"/>
<sequence>MSAETVSLARRLAVELNLDELIPLKGYHHDTWVFSLPDTGEAGEAGVHGRWKCREPRPGLFWFDRRCFTSEEDLLRVLAGRVRKIPELLEFDGVGLQRFIEGRTLGEVTKEKAALPESYIGQLMELFSEMVHIRPEDLKIERSCGSDEESHELADGDTSGFLRRLVDFTENEVFLRHRDRFGKLLGRLGVDDEALMRFRKRMSTLTERPFCLLHGDLHRENFIVDGEDRLWTIDWELAMFGDPLYDLATHLYLMRYPPEQAQKVILQWCDTVEWVRKGSSDGWKEDLPQLLAYKRAQSVYTDVIRSALTVGADRDLNWPLLLHTVLKLRRVLVRAQDVLELGSLPGLWQVVSALLAWRRSDRASTVQK</sequence>
<name>A0A939FFL4_9ACTN</name>
<dbReference type="InterPro" id="IPR011009">
    <property type="entry name" value="Kinase-like_dom_sf"/>
</dbReference>
<dbReference type="Proteomes" id="UP000664167">
    <property type="component" value="Unassembled WGS sequence"/>
</dbReference>
<dbReference type="EMBL" id="JAFLRJ010000486">
    <property type="protein sequence ID" value="MBO0517058.1"/>
    <property type="molecule type" value="Genomic_DNA"/>
</dbReference>
<feature type="domain" description="Aminoglycoside phosphotransferase" evidence="1">
    <location>
        <begin position="49"/>
        <end position="271"/>
    </location>
</feature>
<dbReference type="RefSeq" id="WP_206968917.1">
    <property type="nucleotide sequence ID" value="NZ_BAAAJJ010000001.1"/>
</dbReference>
<organism evidence="2 3">
    <name type="scientific">Streptomyces beijiangensis</name>
    <dbReference type="NCBI Taxonomy" id="163361"/>
    <lineage>
        <taxon>Bacteria</taxon>
        <taxon>Bacillati</taxon>
        <taxon>Actinomycetota</taxon>
        <taxon>Actinomycetes</taxon>
        <taxon>Kitasatosporales</taxon>
        <taxon>Streptomycetaceae</taxon>
        <taxon>Streptomyces</taxon>
    </lineage>
</organism>
<dbReference type="PANTHER" id="PTHR40086:SF1">
    <property type="entry name" value="CELL CYCLE REGULATOR CCRZ"/>
    <property type="match status" value="1"/>
</dbReference>
<comment type="caution">
    <text evidence="2">The sequence shown here is derived from an EMBL/GenBank/DDBJ whole genome shotgun (WGS) entry which is preliminary data.</text>
</comment>
<evidence type="ECO:0000313" key="3">
    <source>
        <dbReference type="Proteomes" id="UP000664167"/>
    </source>
</evidence>
<evidence type="ECO:0000313" key="2">
    <source>
        <dbReference type="EMBL" id="MBO0517058.1"/>
    </source>
</evidence>
<reference evidence="2" key="1">
    <citation type="submission" date="2021-03" db="EMBL/GenBank/DDBJ databases">
        <title>Streptomyces poriferae sp. nov., a novel marine sponge-derived Actinobacteria species with anti-MRSA activity.</title>
        <authorList>
            <person name="Sandoval-Powers M."/>
            <person name="Kralova S."/>
            <person name="Nguyen G.-S."/>
            <person name="Fawwal D."/>
            <person name="Degnes K."/>
            <person name="Klinkenberg G."/>
            <person name="Sletta H."/>
            <person name="Wentzel A."/>
            <person name="Liles M.R."/>
        </authorList>
    </citation>
    <scope>NUCLEOTIDE SEQUENCE</scope>
    <source>
        <strain evidence="2">DSM 41794</strain>
    </source>
</reference>
<dbReference type="AlphaFoldDB" id="A0A939FFL4"/>
<accession>A0A939FFL4</accession>
<keyword evidence="3" id="KW-1185">Reference proteome</keyword>
<protein>
    <submittedName>
        <fullName evidence="2">Phosphotransferase</fullName>
    </submittedName>
</protein>
<dbReference type="PANTHER" id="PTHR40086">
    <property type="entry name" value="PHOSPHOTRANSFERASE YTMP-RELATED"/>
    <property type="match status" value="1"/>
</dbReference>
<dbReference type="Pfam" id="PF01636">
    <property type="entry name" value="APH"/>
    <property type="match status" value="1"/>
</dbReference>
<dbReference type="InterPro" id="IPR052077">
    <property type="entry name" value="CcrZ_PhaseVar_Mediator"/>
</dbReference>
<gene>
    <name evidence="2" type="ORF">J0695_35640</name>
</gene>
<evidence type="ECO:0000259" key="1">
    <source>
        <dbReference type="Pfam" id="PF01636"/>
    </source>
</evidence>
<dbReference type="SUPFAM" id="SSF56112">
    <property type="entry name" value="Protein kinase-like (PK-like)"/>
    <property type="match status" value="1"/>
</dbReference>
<dbReference type="Gene3D" id="3.90.1200.10">
    <property type="match status" value="1"/>
</dbReference>
<dbReference type="InterPro" id="IPR002575">
    <property type="entry name" value="Aminoglycoside_PTrfase"/>
</dbReference>